<dbReference type="AlphaFoldDB" id="A0AAN0KG30"/>
<dbReference type="Proteomes" id="UP001431656">
    <property type="component" value="Chromosome"/>
</dbReference>
<dbReference type="KEGG" id="broo:brsh051_15690"/>
<proteinExistence type="predicted"/>
<evidence type="ECO:0000313" key="1">
    <source>
        <dbReference type="EMBL" id="BEH02288.1"/>
    </source>
</evidence>
<sequence>MAYVRTVTTGSGATAVQIVWKSVRGSRDIEHIGSARVPAEVELLKAAAVQRIAAGQDQLPLEDPALAVESEVVVAGMRMGRLLDAIAGVYRQLGLERAAGGDLVFEHLVTARIIEPSSKLDAARVLAEAGIRPLSYRTVKRRLPVYAEPAFRHRLSGAVSARSDLGPAALVLYDVTVRHEALVVRVGVRDLRLIPCRGRGLKLGAA</sequence>
<dbReference type="EMBL" id="AP028056">
    <property type="protein sequence ID" value="BEH02288.1"/>
    <property type="molecule type" value="Genomic_DNA"/>
</dbReference>
<evidence type="ECO:0000313" key="2">
    <source>
        <dbReference type="Proteomes" id="UP001431656"/>
    </source>
</evidence>
<dbReference type="RefSeq" id="WP_286263786.1">
    <property type="nucleotide sequence ID" value="NZ_AP028056.1"/>
</dbReference>
<protein>
    <submittedName>
        <fullName evidence="1">Uncharacterized protein</fullName>
    </submittedName>
</protein>
<organism evidence="1 2">
    <name type="scientific">Brooklawnia propionicigenes</name>
    <dbReference type="NCBI Taxonomy" id="3041175"/>
    <lineage>
        <taxon>Bacteria</taxon>
        <taxon>Bacillati</taxon>
        <taxon>Actinomycetota</taxon>
        <taxon>Actinomycetes</taxon>
        <taxon>Propionibacteriales</taxon>
        <taxon>Propionibacteriaceae</taxon>
        <taxon>Brooklawnia</taxon>
    </lineage>
</organism>
<reference evidence="1" key="1">
    <citation type="journal article" date="2024" name="Int. J. Syst. Evol. Microbiol.">
        <title>Brooklawnia propionicigenes sp. nov., a facultatively anaerobic, propionate-producing bacterium isolated from a methanogenic reactor treating waste from cattle farms.</title>
        <authorList>
            <person name="Akita Y."/>
            <person name="Ueki A."/>
            <person name="Tonouchi A."/>
            <person name="Sugawara Y."/>
            <person name="Honma S."/>
            <person name="Kaku N."/>
            <person name="Ueki K."/>
        </authorList>
    </citation>
    <scope>NUCLEOTIDE SEQUENCE</scope>
    <source>
        <strain evidence="1">SH051</strain>
    </source>
</reference>
<accession>A0AAN0KG30</accession>
<gene>
    <name evidence="1" type="ORF">brsh051_15690</name>
</gene>
<keyword evidence="2" id="KW-1185">Reference proteome</keyword>
<name>A0AAN0KG30_9ACTN</name>